<evidence type="ECO:0000256" key="1">
    <source>
        <dbReference type="ARBA" id="ARBA00009913"/>
    </source>
</evidence>
<evidence type="ECO:0000256" key="2">
    <source>
        <dbReference type="ARBA" id="ARBA00023125"/>
    </source>
</evidence>
<dbReference type="InterPro" id="IPR009057">
    <property type="entry name" value="Homeodomain-like_sf"/>
</dbReference>
<name>A0A3G1IEK0_KLEPN</name>
<geneLocation type="plasmid" evidence="5">
    <name>pPUTH2</name>
</geneLocation>
<sequence length="311" mass="33754">MIAFNHVVPVLNLSVFNVRRAPAFAFEQSKRATIGGRFIRVDESRDLPLLHVVEDFTQKPVCSFAVTTGGEIKIDSAAPAVDGPVQIRPAAIDLHVGFIHVPRAKIGRVTPVPAQPFFHFRRITLNPAVNRGVIDIHSAFSQHLLQLTVTDAVFAVPAYGPQNDVTLKMPAFEWVHVQLHQQKGMISLSPPTICNSAIETIGALEARGVGFRSLTEAIDTTTPGGRLIFHVFGALGQFERDLIRERTKAGLTAAAARGRKGGRKPVVTADKLQRAREHIANGLNVREAATRLKVSKTALYTALQSTSAADS</sequence>
<dbReference type="PANTHER" id="PTHR30461">
    <property type="entry name" value="DNA-INVERTASE FROM LAMBDOID PROPHAGE"/>
    <property type="match status" value="1"/>
</dbReference>
<proteinExistence type="inferred from homology"/>
<organism evidence="5">
    <name type="scientific">Klebsiella pneumoniae</name>
    <dbReference type="NCBI Taxonomy" id="573"/>
    <lineage>
        <taxon>Bacteria</taxon>
        <taxon>Pseudomonadati</taxon>
        <taxon>Pseudomonadota</taxon>
        <taxon>Gammaproteobacteria</taxon>
        <taxon>Enterobacterales</taxon>
        <taxon>Enterobacteriaceae</taxon>
        <taxon>Klebsiella/Raoultella group</taxon>
        <taxon>Klebsiella</taxon>
        <taxon>Klebsiella pneumoniae complex</taxon>
    </lineage>
</organism>
<dbReference type="EMBL" id="KY070307">
    <property type="protein sequence ID" value="ASF89490.1"/>
    <property type="molecule type" value="Genomic_DNA"/>
</dbReference>
<dbReference type="SMART" id="SM00857">
    <property type="entry name" value="Resolvase"/>
    <property type="match status" value="1"/>
</dbReference>
<dbReference type="Gene3D" id="3.40.50.1390">
    <property type="entry name" value="Resolvase, N-terminal catalytic domain"/>
    <property type="match status" value="1"/>
</dbReference>
<dbReference type="GO" id="GO:0003677">
    <property type="term" value="F:DNA binding"/>
    <property type="evidence" value="ECO:0007669"/>
    <property type="project" value="UniProtKB-KW"/>
</dbReference>
<feature type="domain" description="Resolvase/invertase-type recombinase catalytic" evidence="4">
    <location>
        <begin position="197"/>
        <end position="258"/>
    </location>
</feature>
<dbReference type="SUPFAM" id="SSF46689">
    <property type="entry name" value="Homeodomain-like"/>
    <property type="match status" value="1"/>
</dbReference>
<keyword evidence="3" id="KW-0233">DNA recombination</keyword>
<dbReference type="CDD" id="cd03768">
    <property type="entry name" value="SR_ResInv"/>
    <property type="match status" value="1"/>
</dbReference>
<gene>
    <name evidence="5" type="primary">tnpA</name>
    <name evidence="5" type="ORF">pPUTH2_0039</name>
</gene>
<protein>
    <submittedName>
        <fullName evidence="5">Transposase of IS26</fullName>
    </submittedName>
</protein>
<reference evidence="5" key="1">
    <citation type="submission" date="2016-11" db="EMBL/GenBank/DDBJ databases">
        <authorList>
            <person name="Yao B."/>
            <person name="Geng J."/>
        </authorList>
    </citation>
    <scope>NUCLEOTIDE SEQUENCE</scope>
    <source>
        <strain evidence="5">PUTH</strain>
        <plasmid evidence="5">pPUTH2</plasmid>
    </source>
</reference>
<dbReference type="InterPro" id="IPR036162">
    <property type="entry name" value="Resolvase-like_N_sf"/>
</dbReference>
<dbReference type="Pfam" id="PF00239">
    <property type="entry name" value="Resolvase"/>
    <property type="match status" value="1"/>
</dbReference>
<keyword evidence="5" id="KW-0614">Plasmid</keyword>
<comment type="similarity">
    <text evidence="1">Belongs to the site-specific recombinase resolvase family.</text>
</comment>
<dbReference type="AlphaFoldDB" id="A0A3G1IEK0"/>
<dbReference type="CDD" id="cd00569">
    <property type="entry name" value="HTH_Hin_like"/>
    <property type="match status" value="1"/>
</dbReference>
<dbReference type="InterPro" id="IPR050639">
    <property type="entry name" value="SSR_resolvase"/>
</dbReference>
<dbReference type="PANTHER" id="PTHR30461:SF2">
    <property type="entry name" value="SERINE RECOMBINASE PINE-RELATED"/>
    <property type="match status" value="1"/>
</dbReference>
<dbReference type="GO" id="GO:0000150">
    <property type="term" value="F:DNA strand exchange activity"/>
    <property type="evidence" value="ECO:0007669"/>
    <property type="project" value="InterPro"/>
</dbReference>
<evidence type="ECO:0000313" key="5">
    <source>
        <dbReference type="EMBL" id="ASF89490.1"/>
    </source>
</evidence>
<dbReference type="PROSITE" id="PS51736">
    <property type="entry name" value="RECOMBINASES_3"/>
    <property type="match status" value="1"/>
</dbReference>
<accession>A0A3G1IEK0</accession>
<evidence type="ECO:0000256" key="3">
    <source>
        <dbReference type="ARBA" id="ARBA00023172"/>
    </source>
</evidence>
<keyword evidence="2" id="KW-0238">DNA-binding</keyword>
<dbReference type="SUPFAM" id="SSF53041">
    <property type="entry name" value="Resolvase-like"/>
    <property type="match status" value="1"/>
</dbReference>
<evidence type="ECO:0000259" key="4">
    <source>
        <dbReference type="PROSITE" id="PS51736"/>
    </source>
</evidence>
<dbReference type="InterPro" id="IPR006119">
    <property type="entry name" value="Resolv_N"/>
</dbReference>